<evidence type="ECO:0008006" key="4">
    <source>
        <dbReference type="Google" id="ProtNLM"/>
    </source>
</evidence>
<evidence type="ECO:0000313" key="3">
    <source>
        <dbReference type="Proteomes" id="UP001336250"/>
    </source>
</evidence>
<evidence type="ECO:0000256" key="1">
    <source>
        <dbReference type="SAM" id="SignalP"/>
    </source>
</evidence>
<dbReference type="SUPFAM" id="SSF53474">
    <property type="entry name" value="alpha/beta-Hydrolases"/>
    <property type="match status" value="1"/>
</dbReference>
<gene>
    <name evidence="2" type="ORF">V4F39_23575</name>
</gene>
<accession>A0AAW9QQP1</accession>
<dbReference type="EMBL" id="JAZIBG010000051">
    <property type="protein sequence ID" value="MEF7616915.1"/>
    <property type="molecule type" value="Genomic_DNA"/>
</dbReference>
<proteinExistence type="predicted"/>
<reference evidence="2 3" key="1">
    <citation type="submission" date="2024-02" db="EMBL/GenBank/DDBJ databases">
        <title>Genome sequence of Aquincola sp. MAHUQ-54.</title>
        <authorList>
            <person name="Huq M.A."/>
        </authorList>
    </citation>
    <scope>NUCLEOTIDE SEQUENCE [LARGE SCALE GENOMIC DNA]</scope>
    <source>
        <strain evidence="2 3">MAHUQ-54</strain>
    </source>
</reference>
<name>A0AAW9QQP1_9BURK</name>
<dbReference type="GO" id="GO:0008374">
    <property type="term" value="F:O-acyltransferase activity"/>
    <property type="evidence" value="ECO:0007669"/>
    <property type="project" value="InterPro"/>
</dbReference>
<dbReference type="RefSeq" id="WP_332292537.1">
    <property type="nucleotide sequence ID" value="NZ_JAZIBG010000051.1"/>
</dbReference>
<dbReference type="Gene3D" id="3.40.50.1820">
    <property type="entry name" value="alpha/beta hydrolase"/>
    <property type="match status" value="1"/>
</dbReference>
<dbReference type="Proteomes" id="UP001336250">
    <property type="component" value="Unassembled WGS sequence"/>
</dbReference>
<evidence type="ECO:0000313" key="2">
    <source>
        <dbReference type="EMBL" id="MEF7616915.1"/>
    </source>
</evidence>
<dbReference type="GO" id="GO:0006629">
    <property type="term" value="P:lipid metabolic process"/>
    <property type="evidence" value="ECO:0007669"/>
    <property type="project" value="InterPro"/>
</dbReference>
<organism evidence="2 3">
    <name type="scientific">Aquincola agrisoli</name>
    <dbReference type="NCBI Taxonomy" id="3119538"/>
    <lineage>
        <taxon>Bacteria</taxon>
        <taxon>Pseudomonadati</taxon>
        <taxon>Pseudomonadota</taxon>
        <taxon>Betaproteobacteria</taxon>
        <taxon>Burkholderiales</taxon>
        <taxon>Sphaerotilaceae</taxon>
        <taxon>Aquincola</taxon>
    </lineage>
</organism>
<feature type="signal peptide" evidence="1">
    <location>
        <begin position="1"/>
        <end position="35"/>
    </location>
</feature>
<protein>
    <recommendedName>
        <fullName evidence="4">Lecithin:cholesterol acyltransferase</fullName>
    </recommendedName>
</protein>
<feature type="chain" id="PRO_5043959405" description="Lecithin:cholesterol acyltransferase" evidence="1">
    <location>
        <begin position="36"/>
        <end position="480"/>
    </location>
</feature>
<dbReference type="AlphaFoldDB" id="A0AAW9QQP1"/>
<keyword evidence="1" id="KW-0732">Signal</keyword>
<dbReference type="InterPro" id="IPR029058">
    <property type="entry name" value="AB_hydrolase_fold"/>
</dbReference>
<dbReference type="InterPro" id="IPR003386">
    <property type="entry name" value="LACT/PDAT_acylTrfase"/>
</dbReference>
<comment type="caution">
    <text evidence="2">The sequence shown here is derived from an EMBL/GenBank/DDBJ whole genome shotgun (WGS) entry which is preliminary data.</text>
</comment>
<sequence>MTERSSRYFNPRPPLCGRRSLLVASALSAAGVAWGQTAKPFTDLLIVVPGIMGSTLYRDGKLIWGLSPQAFAPLLQAGNLDLAHLRDSNAAAPVTVGKLFDSTTLIPGFWKLDGYTELRDGLTRELGAKPGENYFEFAYDWRRDNRISARLLRDRCREWLSAWQAKSGNADARVVLICHSMGGLVARYAAEVLGAHAMFRCIFSLGTPYQGSFVALSRIVNGMLTAGLTETVASFDSVYQLMPTYPCLATGSGFATLGDSALPSGGMLDPKRVKEVGLAFHEECNGAARKRRELGAKGVPIHVIQASTHRTSARGQWDGQKLLTVETVQGNPTLGDGTVPGFEFAQPLTGDEPASVMHCNQLHGAIQNYDAAIDHIVGTIKSGMPSSRRSGRVVSMRSEDVVRVGQEFLTKLDFQAVPMQGTSVSVVDAASNVEISNTALAPRVGQTAFDVPFRLGRAGVYRVVLIERGRTVCSDLIAAV</sequence>
<dbReference type="Pfam" id="PF02450">
    <property type="entry name" value="LCAT"/>
    <property type="match status" value="1"/>
</dbReference>
<keyword evidence="3" id="KW-1185">Reference proteome</keyword>